<dbReference type="GO" id="GO:0003824">
    <property type="term" value="F:catalytic activity"/>
    <property type="evidence" value="ECO:0007669"/>
    <property type="project" value="InterPro"/>
</dbReference>
<dbReference type="PANTHER" id="PTHR28037">
    <property type="entry name" value="ALCOHOL O-ACETYLTRANSFERASE 1-RELATED"/>
    <property type="match status" value="1"/>
</dbReference>
<dbReference type="AlphaFoldDB" id="A0A813D737"/>
<dbReference type="EMBL" id="CAJNNV010000085">
    <property type="protein sequence ID" value="CAE8581396.1"/>
    <property type="molecule type" value="Genomic_DNA"/>
</dbReference>
<gene>
    <name evidence="2" type="ORF">PGLA1383_LOCUS422</name>
</gene>
<evidence type="ECO:0000313" key="2">
    <source>
        <dbReference type="EMBL" id="CAE8581396.1"/>
    </source>
</evidence>
<reference evidence="2" key="1">
    <citation type="submission" date="2021-02" db="EMBL/GenBank/DDBJ databases">
        <authorList>
            <person name="Dougan E. K."/>
            <person name="Rhodes N."/>
            <person name="Thang M."/>
            <person name="Chan C."/>
        </authorList>
    </citation>
    <scope>NUCLEOTIDE SEQUENCE</scope>
</reference>
<dbReference type="Gene3D" id="3.30.559.30">
    <property type="entry name" value="Nonribosomal peptide synthetase, condensation domain"/>
    <property type="match status" value="1"/>
</dbReference>
<sequence length="476" mass="52442">MDPDSGDARPRKLGYLEDAMHREHGCCVLMVAHLSGSRLLETSMQTCVRAAAQRHPNLRSVIDEQTLSLRELPGYSVQDCQVEFVQADNEEDAWKRVADKETNSRFEVYGSVPLWKVLVVQSAQRDVLMVKFHHCIGDAGSGFVLVNDLLTSYQQLTSSGALQVEPLPALPAADSLCYPAGRSEAHASEAELLLEELVRRRSSWTPVLKYDAVPPTAGHNTSLYRDGTEENLQALLVRCRSKDVTVGAVLVAATYFAVARMAGACAGSEEEEKEFTFNFDMDVNLRKRFAESLGDDHVGCLIGILGFSLTVTRRTRFWDLVSRARRAMLQSLQDGQHFNYFTVQSRFDALAESGQVPGWKEALERNSGHANDMNFSSIGRYFFEPVYGPVTLEKIYCVGGGWCPGFGGYVFLVPSVSALNYSLVYETSTLNAGVATDFFSLATELTERAHGLADNFQLSDFLGEETGTSGSSVCEA</sequence>
<dbReference type="Gene3D" id="3.30.559.10">
    <property type="entry name" value="Chloramphenicol acetyltransferase-like domain"/>
    <property type="match status" value="1"/>
</dbReference>
<dbReference type="SUPFAM" id="SSF52777">
    <property type="entry name" value="CoA-dependent acyltransferases"/>
    <property type="match status" value="2"/>
</dbReference>
<organism evidence="2 3">
    <name type="scientific">Polarella glacialis</name>
    <name type="common">Dinoflagellate</name>
    <dbReference type="NCBI Taxonomy" id="89957"/>
    <lineage>
        <taxon>Eukaryota</taxon>
        <taxon>Sar</taxon>
        <taxon>Alveolata</taxon>
        <taxon>Dinophyceae</taxon>
        <taxon>Suessiales</taxon>
        <taxon>Suessiaceae</taxon>
        <taxon>Polarella</taxon>
    </lineage>
</organism>
<name>A0A813D737_POLGL</name>
<proteinExistence type="predicted"/>
<accession>A0A813D737</accession>
<dbReference type="Pfam" id="PF00668">
    <property type="entry name" value="Condensation"/>
    <property type="match status" value="1"/>
</dbReference>
<dbReference type="Proteomes" id="UP000654075">
    <property type="component" value="Unassembled WGS sequence"/>
</dbReference>
<evidence type="ECO:0000313" key="3">
    <source>
        <dbReference type="Proteomes" id="UP000654075"/>
    </source>
</evidence>
<dbReference type="InterPro" id="IPR010828">
    <property type="entry name" value="Atf2/Sli1-like"/>
</dbReference>
<dbReference type="InterPro" id="IPR023213">
    <property type="entry name" value="CAT-like_dom_sf"/>
</dbReference>
<dbReference type="PANTHER" id="PTHR28037:SF1">
    <property type="entry name" value="ALCOHOL O-ACETYLTRANSFERASE 1-RELATED"/>
    <property type="match status" value="1"/>
</dbReference>
<protein>
    <recommendedName>
        <fullName evidence="1">Condensation domain-containing protein</fullName>
    </recommendedName>
</protein>
<comment type="caution">
    <text evidence="2">The sequence shown here is derived from an EMBL/GenBank/DDBJ whole genome shotgun (WGS) entry which is preliminary data.</text>
</comment>
<keyword evidence="3" id="KW-1185">Reference proteome</keyword>
<dbReference type="OrthoDB" id="2150604at2759"/>
<feature type="domain" description="Condensation" evidence="1">
    <location>
        <begin position="19"/>
        <end position="166"/>
    </location>
</feature>
<dbReference type="InterPro" id="IPR001242">
    <property type="entry name" value="Condensation_dom"/>
</dbReference>
<dbReference type="InterPro" id="IPR052058">
    <property type="entry name" value="Alcohol_O-acetyltransferase"/>
</dbReference>
<evidence type="ECO:0000259" key="1">
    <source>
        <dbReference type="Pfam" id="PF00668"/>
    </source>
</evidence>
<dbReference type="Pfam" id="PF07247">
    <property type="entry name" value="AATase"/>
    <property type="match status" value="1"/>
</dbReference>
<dbReference type="OMA" id="DICYNMR"/>